<reference evidence="2 3" key="1">
    <citation type="journal article" date="2023" name="Plants (Basel)">
        <title>Bridging the Gap: Combining Genomics and Transcriptomics Approaches to Understand Stylosanthes scabra, an Orphan Legume from the Brazilian Caatinga.</title>
        <authorList>
            <person name="Ferreira-Neto J.R.C."/>
            <person name="da Silva M.D."/>
            <person name="Binneck E."/>
            <person name="de Melo N.F."/>
            <person name="da Silva R.H."/>
            <person name="de Melo A.L.T.M."/>
            <person name="Pandolfi V."/>
            <person name="Bustamante F.O."/>
            <person name="Brasileiro-Vidal A.C."/>
            <person name="Benko-Iseppon A.M."/>
        </authorList>
    </citation>
    <scope>NUCLEOTIDE SEQUENCE [LARGE SCALE GENOMIC DNA]</scope>
    <source>
        <tissue evidence="2">Leaves</tissue>
    </source>
</reference>
<evidence type="ECO:0000313" key="2">
    <source>
        <dbReference type="EMBL" id="MED6112036.1"/>
    </source>
</evidence>
<dbReference type="EMBL" id="JASCZI010000482">
    <property type="protein sequence ID" value="MED6112036.1"/>
    <property type="molecule type" value="Genomic_DNA"/>
</dbReference>
<organism evidence="2 3">
    <name type="scientific">Stylosanthes scabra</name>
    <dbReference type="NCBI Taxonomy" id="79078"/>
    <lineage>
        <taxon>Eukaryota</taxon>
        <taxon>Viridiplantae</taxon>
        <taxon>Streptophyta</taxon>
        <taxon>Embryophyta</taxon>
        <taxon>Tracheophyta</taxon>
        <taxon>Spermatophyta</taxon>
        <taxon>Magnoliopsida</taxon>
        <taxon>eudicotyledons</taxon>
        <taxon>Gunneridae</taxon>
        <taxon>Pentapetalae</taxon>
        <taxon>rosids</taxon>
        <taxon>fabids</taxon>
        <taxon>Fabales</taxon>
        <taxon>Fabaceae</taxon>
        <taxon>Papilionoideae</taxon>
        <taxon>50 kb inversion clade</taxon>
        <taxon>dalbergioids sensu lato</taxon>
        <taxon>Dalbergieae</taxon>
        <taxon>Pterocarpus clade</taxon>
        <taxon>Stylosanthes</taxon>
    </lineage>
</organism>
<keyword evidence="3" id="KW-1185">Reference proteome</keyword>
<dbReference type="Proteomes" id="UP001341840">
    <property type="component" value="Unassembled WGS sequence"/>
</dbReference>
<proteinExistence type="predicted"/>
<comment type="caution">
    <text evidence="2">The sequence shown here is derived from an EMBL/GenBank/DDBJ whole genome shotgun (WGS) entry which is preliminary data.</text>
</comment>
<evidence type="ECO:0000256" key="1">
    <source>
        <dbReference type="SAM" id="MobiDB-lite"/>
    </source>
</evidence>
<feature type="region of interest" description="Disordered" evidence="1">
    <location>
        <begin position="90"/>
        <end position="115"/>
    </location>
</feature>
<accession>A0ABU6QJA4</accession>
<protein>
    <submittedName>
        <fullName evidence="2">Uncharacterized protein</fullName>
    </submittedName>
</protein>
<gene>
    <name evidence="2" type="ORF">PIB30_058014</name>
</gene>
<name>A0ABU6QJA4_9FABA</name>
<evidence type="ECO:0000313" key="3">
    <source>
        <dbReference type="Proteomes" id="UP001341840"/>
    </source>
</evidence>
<sequence>MSVQIVGDDEYSPTLNDMIEKSLAVRKTKLPMPEYNWKRETNGTDRSSLNVPRVCFVNPILIEGGSGRDELIEKAVTQFEDGTRAQYRQEPSDGHECAAAQLPEDPPAGGGHVKSIRQPPNNIVCMEVHARFKCGGCIVTFHGSRISFLNTFVSYLATM</sequence>